<accession>A0A8S9NF36</accession>
<gene>
    <name evidence="2" type="ORF">F2Q69_00043935</name>
</gene>
<evidence type="ECO:0000256" key="1">
    <source>
        <dbReference type="SAM" id="MobiDB-lite"/>
    </source>
</evidence>
<feature type="compositionally biased region" description="Basic and acidic residues" evidence="1">
    <location>
        <begin position="18"/>
        <end position="28"/>
    </location>
</feature>
<organism evidence="2 3">
    <name type="scientific">Brassica cretica</name>
    <name type="common">Mustard</name>
    <dbReference type="NCBI Taxonomy" id="69181"/>
    <lineage>
        <taxon>Eukaryota</taxon>
        <taxon>Viridiplantae</taxon>
        <taxon>Streptophyta</taxon>
        <taxon>Embryophyta</taxon>
        <taxon>Tracheophyta</taxon>
        <taxon>Spermatophyta</taxon>
        <taxon>Magnoliopsida</taxon>
        <taxon>eudicotyledons</taxon>
        <taxon>Gunneridae</taxon>
        <taxon>Pentapetalae</taxon>
        <taxon>rosids</taxon>
        <taxon>malvids</taxon>
        <taxon>Brassicales</taxon>
        <taxon>Brassicaceae</taxon>
        <taxon>Brassiceae</taxon>
        <taxon>Brassica</taxon>
    </lineage>
</organism>
<feature type="region of interest" description="Disordered" evidence="1">
    <location>
        <begin position="1"/>
        <end position="28"/>
    </location>
</feature>
<evidence type="ECO:0000313" key="2">
    <source>
        <dbReference type="EMBL" id="KAF3500751.1"/>
    </source>
</evidence>
<comment type="caution">
    <text evidence="2">The sequence shown here is derived from an EMBL/GenBank/DDBJ whole genome shotgun (WGS) entry which is preliminary data.</text>
</comment>
<dbReference type="AlphaFoldDB" id="A0A8S9NF36"/>
<evidence type="ECO:0000313" key="3">
    <source>
        <dbReference type="Proteomes" id="UP000712600"/>
    </source>
</evidence>
<protein>
    <submittedName>
        <fullName evidence="2">Uncharacterized protein</fullName>
    </submittedName>
</protein>
<sequence>MVSRWWDPGIGDGDETGAESHQDEDRGEMEKRFLSNLRCLGGGDWTEVSREFKETWNRSGSDSDFHHH</sequence>
<reference evidence="2" key="1">
    <citation type="submission" date="2019-12" db="EMBL/GenBank/DDBJ databases">
        <title>Genome sequencing and annotation of Brassica cretica.</title>
        <authorList>
            <person name="Studholme D.J."/>
            <person name="Sarris P."/>
        </authorList>
    </citation>
    <scope>NUCLEOTIDE SEQUENCE</scope>
    <source>
        <strain evidence="2">PFS-109/04</strain>
        <tissue evidence="2">Leaf</tissue>
    </source>
</reference>
<name>A0A8S9NF36_BRACR</name>
<proteinExistence type="predicted"/>
<dbReference type="EMBL" id="QGKX02001621">
    <property type="protein sequence ID" value="KAF3500751.1"/>
    <property type="molecule type" value="Genomic_DNA"/>
</dbReference>
<dbReference type="Proteomes" id="UP000712600">
    <property type="component" value="Unassembled WGS sequence"/>
</dbReference>